<sequence>MIRVLLVDDERMVCAHLRALLATAGDIEVVAEAYDGAEAVEQAVTHRPDVVLLDVRMPVADGLVAAERLTRLPHPPKVIMLTTFDLDEYVYRALRAGAVGFLLKDTRPEDIITVVRVVAAGNAMLAPSVTRRLIAEFARGDGGARERARRAVAELTGRERDVLAGLGEGLSNAEIAGRLYLEETTVKGYVSRVLAKLGCANRTQAALVAHDAGLTAR</sequence>
<dbReference type="PANTHER" id="PTHR43214">
    <property type="entry name" value="TWO-COMPONENT RESPONSE REGULATOR"/>
    <property type="match status" value="1"/>
</dbReference>
<accession>A0ABP6NHR9</accession>
<keyword evidence="9" id="KW-1185">Reference proteome</keyword>
<dbReference type="SMART" id="SM00448">
    <property type="entry name" value="REC"/>
    <property type="match status" value="1"/>
</dbReference>
<evidence type="ECO:0000256" key="5">
    <source>
        <dbReference type="PROSITE-ProRule" id="PRU00169"/>
    </source>
</evidence>
<dbReference type="PRINTS" id="PR00038">
    <property type="entry name" value="HTHLUXR"/>
</dbReference>
<keyword evidence="2" id="KW-0805">Transcription regulation</keyword>
<dbReference type="Gene3D" id="3.40.50.2300">
    <property type="match status" value="1"/>
</dbReference>
<dbReference type="EMBL" id="BAAAUT010000036">
    <property type="protein sequence ID" value="GAA3147979.1"/>
    <property type="molecule type" value="Genomic_DNA"/>
</dbReference>
<evidence type="ECO:0000256" key="4">
    <source>
        <dbReference type="ARBA" id="ARBA00023163"/>
    </source>
</evidence>
<evidence type="ECO:0000313" key="8">
    <source>
        <dbReference type="EMBL" id="GAA3147979.1"/>
    </source>
</evidence>
<evidence type="ECO:0000259" key="7">
    <source>
        <dbReference type="PROSITE" id="PS50110"/>
    </source>
</evidence>
<dbReference type="Pfam" id="PF00072">
    <property type="entry name" value="Response_reg"/>
    <property type="match status" value="1"/>
</dbReference>
<keyword evidence="1 5" id="KW-0597">Phosphoprotein</keyword>
<dbReference type="RefSeq" id="WP_344862413.1">
    <property type="nucleotide sequence ID" value="NZ_BAAAUT010000036.1"/>
</dbReference>
<dbReference type="PANTHER" id="PTHR43214:SF24">
    <property type="entry name" value="TRANSCRIPTIONAL REGULATORY PROTEIN NARL-RELATED"/>
    <property type="match status" value="1"/>
</dbReference>
<evidence type="ECO:0000313" key="9">
    <source>
        <dbReference type="Proteomes" id="UP001500320"/>
    </source>
</evidence>
<dbReference type="Pfam" id="PF00196">
    <property type="entry name" value="GerE"/>
    <property type="match status" value="1"/>
</dbReference>
<dbReference type="InterPro" id="IPR016032">
    <property type="entry name" value="Sig_transdc_resp-reg_C-effctor"/>
</dbReference>
<dbReference type="InterPro" id="IPR001789">
    <property type="entry name" value="Sig_transdc_resp-reg_receiver"/>
</dbReference>
<feature type="domain" description="Response regulatory" evidence="7">
    <location>
        <begin position="3"/>
        <end position="119"/>
    </location>
</feature>
<comment type="caution">
    <text evidence="8">The sequence shown here is derived from an EMBL/GenBank/DDBJ whole genome shotgun (WGS) entry which is preliminary data.</text>
</comment>
<evidence type="ECO:0000256" key="1">
    <source>
        <dbReference type="ARBA" id="ARBA00022553"/>
    </source>
</evidence>
<protein>
    <submittedName>
        <fullName evidence="8">Response regulator transcription factor</fullName>
    </submittedName>
</protein>
<keyword evidence="4" id="KW-0804">Transcription</keyword>
<feature type="domain" description="HTH luxR-type" evidence="6">
    <location>
        <begin position="148"/>
        <end position="213"/>
    </location>
</feature>
<gene>
    <name evidence="8" type="ORF">GCM10010466_43720</name>
</gene>
<keyword evidence="3" id="KW-0238">DNA-binding</keyword>
<dbReference type="InterPro" id="IPR011006">
    <property type="entry name" value="CheY-like_superfamily"/>
</dbReference>
<evidence type="ECO:0000256" key="2">
    <source>
        <dbReference type="ARBA" id="ARBA00023015"/>
    </source>
</evidence>
<name>A0ABP6NHR9_9ACTN</name>
<dbReference type="Proteomes" id="UP001500320">
    <property type="component" value="Unassembled WGS sequence"/>
</dbReference>
<dbReference type="SUPFAM" id="SSF52172">
    <property type="entry name" value="CheY-like"/>
    <property type="match status" value="1"/>
</dbReference>
<dbReference type="InterPro" id="IPR000792">
    <property type="entry name" value="Tscrpt_reg_LuxR_C"/>
</dbReference>
<dbReference type="SMART" id="SM00421">
    <property type="entry name" value="HTH_LUXR"/>
    <property type="match status" value="1"/>
</dbReference>
<feature type="modified residue" description="4-aspartylphosphate" evidence="5">
    <location>
        <position position="54"/>
    </location>
</feature>
<evidence type="ECO:0000259" key="6">
    <source>
        <dbReference type="PROSITE" id="PS50043"/>
    </source>
</evidence>
<dbReference type="InterPro" id="IPR039420">
    <property type="entry name" value="WalR-like"/>
</dbReference>
<proteinExistence type="predicted"/>
<dbReference type="CDD" id="cd06170">
    <property type="entry name" value="LuxR_C_like"/>
    <property type="match status" value="1"/>
</dbReference>
<dbReference type="PROSITE" id="PS50110">
    <property type="entry name" value="RESPONSE_REGULATORY"/>
    <property type="match status" value="1"/>
</dbReference>
<evidence type="ECO:0000256" key="3">
    <source>
        <dbReference type="ARBA" id="ARBA00023125"/>
    </source>
</evidence>
<dbReference type="PROSITE" id="PS00622">
    <property type="entry name" value="HTH_LUXR_1"/>
    <property type="match status" value="1"/>
</dbReference>
<reference evidence="9" key="1">
    <citation type="journal article" date="2019" name="Int. J. Syst. Evol. Microbiol.">
        <title>The Global Catalogue of Microorganisms (GCM) 10K type strain sequencing project: providing services to taxonomists for standard genome sequencing and annotation.</title>
        <authorList>
            <consortium name="The Broad Institute Genomics Platform"/>
            <consortium name="The Broad Institute Genome Sequencing Center for Infectious Disease"/>
            <person name="Wu L."/>
            <person name="Ma J."/>
        </authorList>
    </citation>
    <scope>NUCLEOTIDE SEQUENCE [LARGE SCALE GENOMIC DNA]</scope>
    <source>
        <strain evidence="9">JCM 9373</strain>
    </source>
</reference>
<organism evidence="8 9">
    <name type="scientific">Planomonospora alba</name>
    <dbReference type="NCBI Taxonomy" id="161354"/>
    <lineage>
        <taxon>Bacteria</taxon>
        <taxon>Bacillati</taxon>
        <taxon>Actinomycetota</taxon>
        <taxon>Actinomycetes</taxon>
        <taxon>Streptosporangiales</taxon>
        <taxon>Streptosporangiaceae</taxon>
        <taxon>Planomonospora</taxon>
    </lineage>
</organism>
<dbReference type="CDD" id="cd17535">
    <property type="entry name" value="REC_NarL-like"/>
    <property type="match status" value="1"/>
</dbReference>
<dbReference type="SUPFAM" id="SSF46894">
    <property type="entry name" value="C-terminal effector domain of the bipartite response regulators"/>
    <property type="match status" value="1"/>
</dbReference>
<dbReference type="PROSITE" id="PS50043">
    <property type="entry name" value="HTH_LUXR_2"/>
    <property type="match status" value="1"/>
</dbReference>
<dbReference type="InterPro" id="IPR058245">
    <property type="entry name" value="NreC/VraR/RcsB-like_REC"/>
</dbReference>